<gene>
    <name evidence="1" type="ORF">DVZ84_04250</name>
</gene>
<organism evidence="1 2">
    <name type="scientific">Streptomyces parvulus</name>
    <dbReference type="NCBI Taxonomy" id="146923"/>
    <lineage>
        <taxon>Bacteria</taxon>
        <taxon>Bacillati</taxon>
        <taxon>Actinomycetota</taxon>
        <taxon>Actinomycetes</taxon>
        <taxon>Kitasatosporales</taxon>
        <taxon>Streptomycetaceae</taxon>
        <taxon>Streptomyces</taxon>
    </lineage>
</organism>
<name>A0A369VBW2_9ACTN</name>
<reference evidence="1 2" key="1">
    <citation type="submission" date="2018-07" db="EMBL/GenBank/DDBJ databases">
        <title>Genome guided investigation of antibiotics producing actinomycetales strain isolated from a Macau mangrove ecosystem.</title>
        <authorList>
            <person name="Hu D."/>
        </authorList>
    </citation>
    <scope>NUCLEOTIDE SEQUENCE [LARGE SCALE GENOMIC DNA]</scope>
    <source>
        <strain evidence="1 2">2297</strain>
    </source>
</reference>
<protein>
    <submittedName>
        <fullName evidence="1">Uncharacterized protein</fullName>
    </submittedName>
</protein>
<dbReference type="Proteomes" id="UP000253742">
    <property type="component" value="Unassembled WGS sequence"/>
</dbReference>
<evidence type="ECO:0000313" key="2">
    <source>
        <dbReference type="Proteomes" id="UP000253742"/>
    </source>
</evidence>
<dbReference type="AlphaFoldDB" id="A0A369VBW2"/>
<comment type="caution">
    <text evidence="1">The sequence shown here is derived from an EMBL/GenBank/DDBJ whole genome shotgun (WGS) entry which is preliminary data.</text>
</comment>
<accession>A0A369VBW2</accession>
<evidence type="ECO:0000313" key="1">
    <source>
        <dbReference type="EMBL" id="RDD90566.1"/>
    </source>
</evidence>
<dbReference type="EMBL" id="QQBH01000002">
    <property type="protein sequence ID" value="RDD90566.1"/>
    <property type="molecule type" value="Genomic_DNA"/>
</dbReference>
<dbReference type="PROSITE" id="PS51257">
    <property type="entry name" value="PROKAR_LIPOPROTEIN"/>
    <property type="match status" value="1"/>
</dbReference>
<proteinExistence type="predicted"/>
<sequence>MLSRGSGADGAAGSSYGVWIGGSACITGAVTEERVWGEVDGRYPETGCMSPPAARAPGRGAVTALKA</sequence>